<name>A0ABP9JL54_9MICO</name>
<protein>
    <recommendedName>
        <fullName evidence="3">Secreted protein</fullName>
    </recommendedName>
</protein>
<evidence type="ECO:0000313" key="1">
    <source>
        <dbReference type="EMBL" id="GAA5035022.1"/>
    </source>
</evidence>
<evidence type="ECO:0000313" key="2">
    <source>
        <dbReference type="Proteomes" id="UP001500427"/>
    </source>
</evidence>
<evidence type="ECO:0008006" key="3">
    <source>
        <dbReference type="Google" id="ProtNLM"/>
    </source>
</evidence>
<keyword evidence="2" id="KW-1185">Reference proteome</keyword>
<organism evidence="1 2">
    <name type="scientific">Terrabacter aeriphilus</name>
    <dbReference type="NCBI Taxonomy" id="515662"/>
    <lineage>
        <taxon>Bacteria</taxon>
        <taxon>Bacillati</taxon>
        <taxon>Actinomycetota</taxon>
        <taxon>Actinomycetes</taxon>
        <taxon>Micrococcales</taxon>
        <taxon>Intrasporangiaceae</taxon>
        <taxon>Terrabacter</taxon>
    </lineage>
</organism>
<gene>
    <name evidence="1" type="ORF">GCM10023258_36480</name>
</gene>
<dbReference type="Proteomes" id="UP001500427">
    <property type="component" value="Unassembled WGS sequence"/>
</dbReference>
<comment type="caution">
    <text evidence="1">The sequence shown here is derived from an EMBL/GenBank/DDBJ whole genome shotgun (WGS) entry which is preliminary data.</text>
</comment>
<accession>A0ABP9JL54</accession>
<sequence>MPLLTARSTVATGVLVSQTQSARESVDEDAVVVTVAVLVAAEAPGARTRLAAATAERAAARPARRLRRERPLGVRGRMC</sequence>
<proteinExistence type="predicted"/>
<reference evidence="2" key="1">
    <citation type="journal article" date="2019" name="Int. J. Syst. Evol. Microbiol.">
        <title>The Global Catalogue of Microorganisms (GCM) 10K type strain sequencing project: providing services to taxonomists for standard genome sequencing and annotation.</title>
        <authorList>
            <consortium name="The Broad Institute Genomics Platform"/>
            <consortium name="The Broad Institute Genome Sequencing Center for Infectious Disease"/>
            <person name="Wu L."/>
            <person name="Ma J."/>
        </authorList>
    </citation>
    <scope>NUCLEOTIDE SEQUENCE [LARGE SCALE GENOMIC DNA]</scope>
    <source>
        <strain evidence="2">JCM 17687</strain>
    </source>
</reference>
<dbReference type="EMBL" id="BAABIW010000026">
    <property type="protein sequence ID" value="GAA5035022.1"/>
    <property type="molecule type" value="Genomic_DNA"/>
</dbReference>